<comment type="caution">
    <text evidence="2">The sequence shown here is derived from an EMBL/GenBank/DDBJ whole genome shotgun (WGS) entry which is preliminary data.</text>
</comment>
<gene>
    <name evidence="2" type="ORF">MVEN_00073100</name>
</gene>
<feature type="transmembrane region" description="Helical" evidence="1">
    <location>
        <begin position="87"/>
        <end position="105"/>
    </location>
</feature>
<accession>A0A8H6Z7E9</accession>
<dbReference type="OrthoDB" id="2803252at2759"/>
<feature type="transmembrane region" description="Helical" evidence="1">
    <location>
        <begin position="117"/>
        <end position="139"/>
    </location>
</feature>
<feature type="transmembrane region" description="Helical" evidence="1">
    <location>
        <begin position="46"/>
        <end position="67"/>
    </location>
</feature>
<name>A0A8H6Z7E9_9AGAR</name>
<sequence length="200" mass="22241">MSGQLDSTYGACLIALFLGSLLYGMGILQTYIYLFHRPADKPSDKWTVLVVLALETVKVVFFFLSSYFRFVERFGHIQTELIWADSLQLLAAYLSTFTVQVYFASRIHALANWPRSSLFLFGVCLILILALVQISAGIAQTVVSYHLGSYTRLSETTPITTVQSAASLSCDLLIMVCLCISLRRRKGERGSCWTGSSPTL</sequence>
<keyword evidence="1" id="KW-0812">Transmembrane</keyword>
<feature type="transmembrane region" description="Helical" evidence="1">
    <location>
        <begin position="159"/>
        <end position="180"/>
    </location>
</feature>
<reference evidence="2" key="1">
    <citation type="submission" date="2020-05" db="EMBL/GenBank/DDBJ databases">
        <title>Mycena genomes resolve the evolution of fungal bioluminescence.</title>
        <authorList>
            <person name="Tsai I.J."/>
        </authorList>
    </citation>
    <scope>NUCLEOTIDE SEQUENCE</scope>
    <source>
        <strain evidence="2">CCC161011</strain>
    </source>
</reference>
<keyword evidence="3" id="KW-1185">Reference proteome</keyword>
<keyword evidence="1" id="KW-1133">Transmembrane helix</keyword>
<dbReference type="Proteomes" id="UP000620124">
    <property type="component" value="Unassembled WGS sequence"/>
</dbReference>
<dbReference type="AlphaFoldDB" id="A0A8H6Z7E9"/>
<dbReference type="PANTHER" id="PTHR40465">
    <property type="entry name" value="CHROMOSOME 1, WHOLE GENOME SHOTGUN SEQUENCE"/>
    <property type="match status" value="1"/>
</dbReference>
<evidence type="ECO:0000313" key="3">
    <source>
        <dbReference type="Proteomes" id="UP000620124"/>
    </source>
</evidence>
<dbReference type="EMBL" id="JACAZI010000001">
    <property type="protein sequence ID" value="KAF7372142.1"/>
    <property type="molecule type" value="Genomic_DNA"/>
</dbReference>
<dbReference type="PANTHER" id="PTHR40465:SF1">
    <property type="entry name" value="DUF6534 DOMAIN-CONTAINING PROTEIN"/>
    <property type="match status" value="1"/>
</dbReference>
<feature type="transmembrane region" description="Helical" evidence="1">
    <location>
        <begin position="13"/>
        <end position="34"/>
    </location>
</feature>
<evidence type="ECO:0000256" key="1">
    <source>
        <dbReference type="SAM" id="Phobius"/>
    </source>
</evidence>
<protein>
    <submittedName>
        <fullName evidence="2">Uncharacterized protein</fullName>
    </submittedName>
</protein>
<keyword evidence="1" id="KW-0472">Membrane</keyword>
<evidence type="ECO:0000313" key="2">
    <source>
        <dbReference type="EMBL" id="KAF7372142.1"/>
    </source>
</evidence>
<organism evidence="2 3">
    <name type="scientific">Mycena venus</name>
    <dbReference type="NCBI Taxonomy" id="2733690"/>
    <lineage>
        <taxon>Eukaryota</taxon>
        <taxon>Fungi</taxon>
        <taxon>Dikarya</taxon>
        <taxon>Basidiomycota</taxon>
        <taxon>Agaricomycotina</taxon>
        <taxon>Agaricomycetes</taxon>
        <taxon>Agaricomycetidae</taxon>
        <taxon>Agaricales</taxon>
        <taxon>Marasmiineae</taxon>
        <taxon>Mycenaceae</taxon>
        <taxon>Mycena</taxon>
    </lineage>
</organism>
<proteinExistence type="predicted"/>